<reference evidence="5 6" key="1">
    <citation type="submission" date="2022-06" db="EMBL/GenBank/DDBJ databases">
        <title>Isolation of gut microbiota from human fecal samples.</title>
        <authorList>
            <person name="Pamer E.G."/>
            <person name="Barat B."/>
            <person name="Waligurski E."/>
            <person name="Medina S."/>
            <person name="Paddock L."/>
            <person name="Mostad J."/>
        </authorList>
    </citation>
    <scope>NUCLEOTIDE SEQUENCE [LARGE SCALE GENOMIC DNA]</scope>
    <source>
        <strain evidence="5 6">SL.3.17</strain>
    </source>
</reference>
<dbReference type="InterPro" id="IPR003343">
    <property type="entry name" value="Big_2"/>
</dbReference>
<dbReference type="Pfam" id="PF02368">
    <property type="entry name" value="Big_2"/>
    <property type="match status" value="1"/>
</dbReference>
<dbReference type="Gene3D" id="2.160.20.10">
    <property type="entry name" value="Single-stranded right-handed beta-helix, Pectin lyase-like"/>
    <property type="match status" value="2"/>
</dbReference>
<evidence type="ECO:0000256" key="2">
    <source>
        <dbReference type="SAM" id="MobiDB-lite"/>
    </source>
</evidence>
<evidence type="ECO:0000313" key="5">
    <source>
        <dbReference type="EMBL" id="MCQ4635334.1"/>
    </source>
</evidence>
<dbReference type="InterPro" id="IPR011050">
    <property type="entry name" value="Pectin_lyase_fold/virulence"/>
</dbReference>
<dbReference type="InterPro" id="IPR008964">
    <property type="entry name" value="Invasin/intimin_cell_adhesion"/>
</dbReference>
<dbReference type="InterPro" id="IPR013783">
    <property type="entry name" value="Ig-like_fold"/>
</dbReference>
<evidence type="ECO:0000313" key="6">
    <source>
        <dbReference type="Proteomes" id="UP001524502"/>
    </source>
</evidence>
<feature type="coiled-coil region" evidence="1">
    <location>
        <begin position="1515"/>
        <end position="1576"/>
    </location>
</feature>
<keyword evidence="1" id="KW-0175">Coiled coil</keyword>
<dbReference type="SUPFAM" id="SSF51126">
    <property type="entry name" value="Pectin lyase-like"/>
    <property type="match status" value="3"/>
</dbReference>
<keyword evidence="6" id="KW-1185">Reference proteome</keyword>
<evidence type="ECO:0000256" key="3">
    <source>
        <dbReference type="SAM" id="SignalP"/>
    </source>
</evidence>
<dbReference type="Gene3D" id="2.160.20.20">
    <property type="match status" value="1"/>
</dbReference>
<feature type="signal peptide" evidence="3">
    <location>
        <begin position="1"/>
        <end position="33"/>
    </location>
</feature>
<feature type="compositionally biased region" description="Polar residues" evidence="2">
    <location>
        <begin position="86"/>
        <end position="96"/>
    </location>
</feature>
<accession>A0ABT1RJI0</accession>
<evidence type="ECO:0000259" key="4">
    <source>
        <dbReference type="SMART" id="SM00635"/>
    </source>
</evidence>
<dbReference type="InterPro" id="IPR006626">
    <property type="entry name" value="PbH1"/>
</dbReference>
<dbReference type="RefSeq" id="WP_256130530.1">
    <property type="nucleotide sequence ID" value="NZ_JANFXK010000001.1"/>
</dbReference>
<dbReference type="Gene3D" id="2.60.40.10">
    <property type="entry name" value="Immunoglobulins"/>
    <property type="match status" value="1"/>
</dbReference>
<feature type="domain" description="BIG2" evidence="4">
    <location>
        <begin position="1172"/>
        <end position="1250"/>
    </location>
</feature>
<evidence type="ECO:0000256" key="1">
    <source>
        <dbReference type="SAM" id="Coils"/>
    </source>
</evidence>
<proteinExistence type="predicted"/>
<dbReference type="InterPro" id="IPR012334">
    <property type="entry name" value="Pectin_lyas_fold"/>
</dbReference>
<dbReference type="EMBL" id="JANFXK010000001">
    <property type="protein sequence ID" value="MCQ4635334.1"/>
    <property type="molecule type" value="Genomic_DNA"/>
</dbReference>
<organism evidence="5 6">
    <name type="scientific">Anaerovorax odorimutans</name>
    <dbReference type="NCBI Taxonomy" id="109327"/>
    <lineage>
        <taxon>Bacteria</taxon>
        <taxon>Bacillati</taxon>
        <taxon>Bacillota</taxon>
        <taxon>Clostridia</taxon>
        <taxon>Peptostreptococcales</taxon>
        <taxon>Anaerovoracaceae</taxon>
        <taxon>Anaerovorax</taxon>
    </lineage>
</organism>
<feature type="compositionally biased region" description="Basic and acidic residues" evidence="2">
    <location>
        <begin position="59"/>
        <end position="76"/>
    </location>
</feature>
<feature type="region of interest" description="Disordered" evidence="2">
    <location>
        <begin position="42"/>
        <end position="98"/>
    </location>
</feature>
<sequence length="1838" mass="195655">MEARKKKSSRLLAWVVVIAVAFTMTLPSSFVWAAETGATQEKVVTEDQTPTEAPAVEESSNKDPTEAAKAQTEKKAAKAAATGTEDPTTPGSTEESVASIGDKGYVSLEEAIAAATDKETVKLLKDVTVDKKIVVTGKKAITLDLAEKKITGGDQLFTDEQQHTQPLEVNGAESELTITGNGEINSGKTAFAAVGVMGAGKLTVENGTLVGQYYGIAGNGLAKNSGTEIIIKGGTIKGLATDDNAAVYHPQDGKLAIEGGTLEGATGVQMCAGEGSINITGGKIIATGQDNKANKGEGDGLICDGAAISLVSRNYPGGDPSLTITAGEFTSEHNDAVVAYKWNSDKTWGTWADASDHLKISGGIFSSNPSDYVIAGYKSEQSGDNFIVRALNSSDEESVANIGDKGYASLAEAIAAATDKETVKLLKDVTLESSIAVEAKKLTLDLNGKDINCGYVPLKVMKGADLTIKDSTVKADYVYSEGNYDDYPGGKIYSKTDNGINVIGNEKADTWETAIDSKLTIEGASIDSQEYGIGVYGNGAVLNMNAGYVRARDNAAIAGNGTKDNTTNDGGTTINFNGGALIGEIVSNGYTSCGIYHPQSGNLNINGGTIISTKGPGVVMRNGALDLQKATIDARGDKDLKGKVGDRTYDLIPNGIIVDYAEGYNHNNETKDTRSISISGGNVASKSCEAVYVVKDDGNKIDGINVTGGTFSSNPSDYVTEGYAVNKTKDGYKVSNAEEVNGEAVIGKLYYESLADAIEAAKDGDTVKLNKDLEVSITVPNTGAILINKDITLDGNGKTITATGSENIGHVIQVDSGANAAIKNLTIDGNKVAKHGIQVYSKEEKQSVAKVTSVAVNNCVGYGFMINGGKLNATRITAKDNDWGGVNIGQGTDVDFEPNFIFNSGTLQEKNPIQADNVGDKAPKANWVTFGDNAGTWYATKSVREIDNKTLIQWSNELQGEAQTDGVTYKTFAEALAAAEDNSVVTLMEDIEVDMGTDKNQPAILIDKAITLDGNGKTIKAIGSKTDIGHVIGVQSGGVTIMNLDINGNDTARHGIQTYGSDSAAELQNVQITNCIGYAVVANGSSVTAEGLYTSDNGWGGVNVGKGSGVETDPTFTFKGGDLQENNPIQIDNVGTEDPNADWVDIQLDTEWHYITKKDGDKTIIQFAPGAAITDVVLNADEMSLTEGDKAQLIATIAPENAYDTDVTWTVEDDSDVITVDDNGLVTAVKEGKATVIATAADGEKTAECTITVEKKQEAVKEPVKVVVAPSTTTNEDEETVVNESDVMQAIGNAKEKEEVVVRMPENVAPVLSEEVFVAANESDADKLIVEVPATATTYEATFEFETAAIEKFVEVNTEIKTNDIDDVSTQLPENAAKLGLSLSHEGDFPAPATITITITDENIQVNDTVYIYYLRDGKLQLIDNEPLEVKAGKDGKSKKVTFTLNHASDYVISSEPIEPETAADSVDVLIGKIGAVTYTDDVYQAIKAARDAYNGFKKQYKEASSDLVTKYDTLEKAEASYKALDDQVKAFKAAVDEFPKDKIKGAMTYAQQKEVDKLEAAYNALNIEQKEALQRDAFDEDYTYEEIYQELGNIRDASKDAETVSQANRVSKLVEQLPATATYSAADKSKIDAARNMYNSVVAETPAAKQLLENELNKIQKAETEYRNAKRTAYNNARISLSTTQYTYTGGAKTPAVYGLSAFVNGRDYSVAYRNNVKTGKATVTVTAIGDCAGLSAKTATFRITPAKAAISKLKKGKKSFKVTIKSQKSAGVSGYQISYSLKKNKSFKSTTTTKTSKTVKKLKAKKTYYVKVRSYKTIDGKKYYGAYSKVKKIKTK</sequence>
<feature type="chain" id="PRO_5046702909" evidence="3">
    <location>
        <begin position="34"/>
        <end position="1838"/>
    </location>
</feature>
<dbReference type="Gene3D" id="2.60.40.1080">
    <property type="match status" value="1"/>
</dbReference>
<name>A0ABT1RJI0_9FIRM</name>
<protein>
    <submittedName>
        <fullName evidence="5">Ig-like domain-containing protein</fullName>
    </submittedName>
</protein>
<comment type="caution">
    <text evidence="5">The sequence shown here is derived from an EMBL/GenBank/DDBJ whole genome shotgun (WGS) entry which is preliminary data.</text>
</comment>
<dbReference type="SMART" id="SM00710">
    <property type="entry name" value="PbH1"/>
    <property type="match status" value="8"/>
</dbReference>
<dbReference type="SMART" id="SM00635">
    <property type="entry name" value="BID_2"/>
    <property type="match status" value="1"/>
</dbReference>
<dbReference type="SUPFAM" id="SSF49373">
    <property type="entry name" value="Invasin/intimin cell-adhesion fragments"/>
    <property type="match status" value="1"/>
</dbReference>
<gene>
    <name evidence="5" type="ORF">NE619_01210</name>
</gene>
<dbReference type="Proteomes" id="UP001524502">
    <property type="component" value="Unassembled WGS sequence"/>
</dbReference>
<dbReference type="InterPro" id="IPR012332">
    <property type="entry name" value="Autotransporter_pectin_lyase_C"/>
</dbReference>
<keyword evidence="3" id="KW-0732">Signal</keyword>